<protein>
    <submittedName>
        <fullName evidence="3">Coenzyme F420-dependent glucose-6-phosphate dehydrogenase</fullName>
    </submittedName>
</protein>
<dbReference type="CDD" id="cd01097">
    <property type="entry name" value="Tetrahydromethanopterin_reductase"/>
    <property type="match status" value="1"/>
</dbReference>
<dbReference type="RefSeq" id="WP_121251857.1">
    <property type="nucleotide sequence ID" value="NZ_RBIL01000001.1"/>
</dbReference>
<feature type="domain" description="Luciferase-like" evidence="2">
    <location>
        <begin position="9"/>
        <end position="292"/>
    </location>
</feature>
<accession>A0A660LHW8</accession>
<dbReference type="AlphaFoldDB" id="A0A660LHW8"/>
<dbReference type="Pfam" id="PF00296">
    <property type="entry name" value="Bac_luciferase"/>
    <property type="match status" value="1"/>
</dbReference>
<dbReference type="PANTHER" id="PTHR43244:SF1">
    <property type="entry name" value="5,10-METHYLENETETRAHYDROMETHANOPTERIN REDUCTASE"/>
    <property type="match status" value="1"/>
</dbReference>
<evidence type="ECO:0000256" key="1">
    <source>
        <dbReference type="ARBA" id="ARBA00023002"/>
    </source>
</evidence>
<gene>
    <name evidence="3" type="ORF">C8N24_3460</name>
</gene>
<organism evidence="3 4">
    <name type="scientific">Solirubrobacter pauli</name>
    <dbReference type="NCBI Taxonomy" id="166793"/>
    <lineage>
        <taxon>Bacteria</taxon>
        <taxon>Bacillati</taxon>
        <taxon>Actinomycetota</taxon>
        <taxon>Thermoleophilia</taxon>
        <taxon>Solirubrobacterales</taxon>
        <taxon>Solirubrobacteraceae</taxon>
        <taxon>Solirubrobacter</taxon>
    </lineage>
</organism>
<dbReference type="SUPFAM" id="SSF51679">
    <property type="entry name" value="Bacterial luciferase-like"/>
    <property type="match status" value="1"/>
</dbReference>
<evidence type="ECO:0000313" key="4">
    <source>
        <dbReference type="Proteomes" id="UP000278962"/>
    </source>
</evidence>
<dbReference type="InterPro" id="IPR050564">
    <property type="entry name" value="F420-G6PD/mer"/>
</dbReference>
<comment type="caution">
    <text evidence="3">The sequence shown here is derived from an EMBL/GenBank/DDBJ whole genome shotgun (WGS) entry which is preliminary data.</text>
</comment>
<dbReference type="PANTHER" id="PTHR43244">
    <property type="match status" value="1"/>
</dbReference>
<sequence>MARYFIGVSQEEFPPEALIEQAVAAEQAGFDGISSSDHLQPWWEPGESGHTWPWLGAAGQATSKLPIGTGVTPTAARYHPAMIAQAWVTLERLFPGRPFLGIGSGEALNEVPVGDDWPSPGDQVARMDEALSIIDRLWKGETITEEGRFYTCKDLKLHTLSERRIPIWISAFGPKAAKVAAKWGDGIWTLPDPETTPDLLKTWRDAGGEGEVVFQALFSWAESDDAALEAVRKWKGAQPEDHYKDDWHRPRAMYRHGEEEMSDEEFKENAIISSDPAEHVKRIKELEELGATVIVLQNNSGADPMKAIEVYGREVLPKLRA</sequence>
<keyword evidence="4" id="KW-1185">Reference proteome</keyword>
<evidence type="ECO:0000259" key="2">
    <source>
        <dbReference type="Pfam" id="PF00296"/>
    </source>
</evidence>
<dbReference type="GO" id="GO:0016705">
    <property type="term" value="F:oxidoreductase activity, acting on paired donors, with incorporation or reduction of molecular oxygen"/>
    <property type="evidence" value="ECO:0007669"/>
    <property type="project" value="InterPro"/>
</dbReference>
<dbReference type="InterPro" id="IPR011251">
    <property type="entry name" value="Luciferase-like_dom"/>
</dbReference>
<dbReference type="InterPro" id="IPR019945">
    <property type="entry name" value="F420_G6P_DH-rel"/>
</dbReference>
<dbReference type="EMBL" id="RBIL01000001">
    <property type="protein sequence ID" value="RKQ93590.1"/>
    <property type="molecule type" value="Genomic_DNA"/>
</dbReference>
<dbReference type="OrthoDB" id="180193at2"/>
<reference evidence="3 4" key="1">
    <citation type="submission" date="2018-10" db="EMBL/GenBank/DDBJ databases">
        <title>Genomic Encyclopedia of Archaeal and Bacterial Type Strains, Phase II (KMG-II): from individual species to whole genera.</title>
        <authorList>
            <person name="Goeker M."/>
        </authorList>
    </citation>
    <scope>NUCLEOTIDE SEQUENCE [LARGE SCALE GENOMIC DNA]</scope>
    <source>
        <strain evidence="3 4">DSM 14954</strain>
    </source>
</reference>
<dbReference type="NCBIfam" id="TIGR03557">
    <property type="entry name" value="F420_G6P_family"/>
    <property type="match status" value="1"/>
</dbReference>
<name>A0A660LHW8_9ACTN</name>
<dbReference type="InterPro" id="IPR036661">
    <property type="entry name" value="Luciferase-like_sf"/>
</dbReference>
<dbReference type="Proteomes" id="UP000278962">
    <property type="component" value="Unassembled WGS sequence"/>
</dbReference>
<keyword evidence="1" id="KW-0560">Oxidoreductase</keyword>
<evidence type="ECO:0000313" key="3">
    <source>
        <dbReference type="EMBL" id="RKQ93590.1"/>
    </source>
</evidence>
<proteinExistence type="predicted"/>
<dbReference type="Gene3D" id="3.20.20.30">
    <property type="entry name" value="Luciferase-like domain"/>
    <property type="match status" value="1"/>
</dbReference>